<organism evidence="1 2">
    <name type="scientific">Candidatus Infernicultor aquiphilus</name>
    <dbReference type="NCBI Taxonomy" id="1805029"/>
    <lineage>
        <taxon>Bacteria</taxon>
        <taxon>Pseudomonadati</taxon>
        <taxon>Atribacterota</taxon>
        <taxon>Candidatus Phoenicimicrobiia</taxon>
        <taxon>Candidatus Pheonicimicrobiales</taxon>
        <taxon>Candidatus Phoenicimicrobiaceae</taxon>
        <taxon>Candidatus Infernicultor</taxon>
    </lineage>
</organism>
<evidence type="ECO:0008006" key="3">
    <source>
        <dbReference type="Google" id="ProtNLM"/>
    </source>
</evidence>
<accession>A0A2M7PPA2</accession>
<reference evidence="1 2" key="1">
    <citation type="submission" date="2017-09" db="EMBL/GenBank/DDBJ databases">
        <title>Depth-based differentiation of microbial function through sediment-hosted aquifers and enrichment of novel symbionts in the deep terrestrial subsurface.</title>
        <authorList>
            <person name="Probst A.J."/>
            <person name="Ladd B."/>
            <person name="Jarett J.K."/>
            <person name="Geller-Mcgrath D.E."/>
            <person name="Sieber C.M."/>
            <person name="Emerson J.B."/>
            <person name="Anantharaman K."/>
            <person name="Thomas B.C."/>
            <person name="Malmstrom R."/>
            <person name="Stieglmeier M."/>
            <person name="Klingl A."/>
            <person name="Woyke T."/>
            <person name="Ryan C.M."/>
            <person name="Banfield J.F."/>
        </authorList>
    </citation>
    <scope>NUCLEOTIDE SEQUENCE [LARGE SCALE GENOMIC DNA]</scope>
    <source>
        <strain evidence="1">CG_4_10_14_3_um_filter_34_13</strain>
    </source>
</reference>
<comment type="caution">
    <text evidence="1">The sequence shown here is derived from an EMBL/GenBank/DDBJ whole genome shotgun (WGS) entry which is preliminary data.</text>
</comment>
<evidence type="ECO:0000313" key="1">
    <source>
        <dbReference type="EMBL" id="PIY32453.1"/>
    </source>
</evidence>
<protein>
    <recommendedName>
        <fullName evidence="3">Clostripain</fullName>
    </recommendedName>
</protein>
<proteinExistence type="predicted"/>
<sequence length="406" mass="45524">MKNKYVIIFFLFILSISLTGCFLFPPIDETPEWTVMVYLDADNNLESAGIDDINEMEMVGSTSEVNIVVQIDRVPYSVLASSNQGYADDTSNGNWTTTRRYYITQDFDPILINSPLKIDLVELNMGDPQTLVDFASWAAINYPAKKYLLVIWNHGGGFRSLNLAKDIAWDDTNGGDKITMPELEDALSMISAQIGKNIDLVGMDACLMAMTEVAYQIKDYADILVTSEESEPEGGWPYDTILSQLTSNPSLTPTQLATNIVDDYIFTYPTTYVTQSAIDLSYMDTLTGQLSNLAFGIMSDFSTPKYQYILAAASSQHYSDYDFIDLYDLCNNIFDHSNSLEIKNMAIIIQQTLNSAVIKSGYSGVGVSRSRGLSIYFPYYYYDSYYNNTNFAQDTSWNEMLLSLGL</sequence>
<dbReference type="Pfam" id="PF03415">
    <property type="entry name" value="Peptidase_C11"/>
    <property type="match status" value="1"/>
</dbReference>
<dbReference type="PROSITE" id="PS00018">
    <property type="entry name" value="EF_HAND_1"/>
    <property type="match status" value="1"/>
</dbReference>
<dbReference type="PANTHER" id="PTHR37835:SF1">
    <property type="entry name" value="ALPHA-CLOSTRIPAIN"/>
    <property type="match status" value="1"/>
</dbReference>
<dbReference type="InterPro" id="IPR018247">
    <property type="entry name" value="EF_Hand_1_Ca_BS"/>
</dbReference>
<dbReference type="EMBL" id="PFKO01000219">
    <property type="protein sequence ID" value="PIY32453.1"/>
    <property type="molecule type" value="Genomic_DNA"/>
</dbReference>
<name>A0A2M7PPA2_9BACT</name>
<dbReference type="RefSeq" id="WP_406607611.1">
    <property type="nucleotide sequence ID" value="NZ_PFKO01000219.1"/>
</dbReference>
<gene>
    <name evidence="1" type="ORF">COZ07_05590</name>
</gene>
<dbReference type="InterPro" id="IPR005077">
    <property type="entry name" value="Peptidase_C11"/>
</dbReference>
<dbReference type="PROSITE" id="PS51257">
    <property type="entry name" value="PROKAR_LIPOPROTEIN"/>
    <property type="match status" value="1"/>
</dbReference>
<dbReference type="Proteomes" id="UP000230646">
    <property type="component" value="Unassembled WGS sequence"/>
</dbReference>
<dbReference type="Gene3D" id="3.40.50.11970">
    <property type="match status" value="1"/>
</dbReference>
<dbReference type="AlphaFoldDB" id="A0A2M7PPA2"/>
<dbReference type="PANTHER" id="PTHR37835">
    <property type="entry name" value="ALPHA-CLOSTRIPAIN"/>
    <property type="match status" value="1"/>
</dbReference>
<evidence type="ECO:0000313" key="2">
    <source>
        <dbReference type="Proteomes" id="UP000230646"/>
    </source>
</evidence>